<dbReference type="Proteomes" id="UP000184038">
    <property type="component" value="Unassembled WGS sequence"/>
</dbReference>
<evidence type="ECO:0000313" key="3">
    <source>
        <dbReference type="Proteomes" id="UP000184038"/>
    </source>
</evidence>
<name>A0A1M7MMS3_9FIRM</name>
<evidence type="ECO:0000259" key="1">
    <source>
        <dbReference type="Pfam" id="PF18987"/>
    </source>
</evidence>
<dbReference type="RefSeq" id="WP_073290509.1">
    <property type="nucleotide sequence ID" value="NZ_FRCP01000022.1"/>
</dbReference>
<dbReference type="AlphaFoldDB" id="A0A1M7MMS3"/>
<protein>
    <recommendedName>
        <fullName evidence="1">DUF5720 domain-containing protein</fullName>
    </recommendedName>
</protein>
<gene>
    <name evidence="2" type="ORF">SAMN02746066_03909</name>
</gene>
<keyword evidence="3" id="KW-1185">Reference proteome</keyword>
<sequence length="104" mass="11930">MTKNKTIGELLDEARKKSGEPVLAGHDIMALERFGKDTRHMIVFEVLSHSSPVGDKGERMRLFLTDAGYQKAMESQSRKEIKILKHAKISKGNIFYDRPKERTR</sequence>
<accession>A0A1M7MMS3</accession>
<reference evidence="2 3" key="1">
    <citation type="submission" date="2016-11" db="EMBL/GenBank/DDBJ databases">
        <authorList>
            <person name="Jaros S."/>
            <person name="Januszkiewicz K."/>
            <person name="Wedrychowicz H."/>
        </authorList>
    </citation>
    <scope>NUCLEOTIDE SEQUENCE [LARGE SCALE GENOMIC DNA]</scope>
    <source>
        <strain evidence="2 3">DSM 15930</strain>
    </source>
</reference>
<dbReference type="STRING" id="1120996.SAMN02746066_03909"/>
<proteinExistence type="predicted"/>
<dbReference type="EMBL" id="FRCP01000022">
    <property type="protein sequence ID" value="SHM92343.1"/>
    <property type="molecule type" value="Genomic_DNA"/>
</dbReference>
<organism evidence="2 3">
    <name type="scientific">Anaerosporobacter mobilis DSM 15930</name>
    <dbReference type="NCBI Taxonomy" id="1120996"/>
    <lineage>
        <taxon>Bacteria</taxon>
        <taxon>Bacillati</taxon>
        <taxon>Bacillota</taxon>
        <taxon>Clostridia</taxon>
        <taxon>Lachnospirales</taxon>
        <taxon>Lachnospiraceae</taxon>
        <taxon>Anaerosporobacter</taxon>
    </lineage>
</organism>
<dbReference type="InterPro" id="IPR043778">
    <property type="entry name" value="DUF5720"/>
</dbReference>
<dbReference type="Pfam" id="PF18987">
    <property type="entry name" value="DUF5720"/>
    <property type="match status" value="1"/>
</dbReference>
<feature type="domain" description="DUF5720" evidence="1">
    <location>
        <begin position="4"/>
        <end position="102"/>
    </location>
</feature>
<dbReference type="OrthoDB" id="9807940at2"/>
<evidence type="ECO:0000313" key="2">
    <source>
        <dbReference type="EMBL" id="SHM92343.1"/>
    </source>
</evidence>